<evidence type="ECO:0000256" key="1">
    <source>
        <dbReference type="ARBA" id="ARBA00004123"/>
    </source>
</evidence>
<evidence type="ECO:0000256" key="4">
    <source>
        <dbReference type="ARBA" id="ARBA00023204"/>
    </source>
</evidence>
<keyword evidence="4" id="KW-0234">DNA repair</keyword>
<keyword evidence="8" id="KW-1185">Reference proteome</keyword>
<feature type="region of interest" description="Disordered" evidence="6">
    <location>
        <begin position="236"/>
        <end position="260"/>
    </location>
</feature>
<dbReference type="PANTHER" id="PTHR28527">
    <property type="entry name" value="MATING-TYPE SWITCHING PROTEIN SWI2-RELATED"/>
    <property type="match status" value="1"/>
</dbReference>
<name>A0A899FTJ0_9ASCO</name>
<evidence type="ECO:0000313" key="7">
    <source>
        <dbReference type="EMBL" id="QSL65091.1"/>
    </source>
</evidence>
<protein>
    <recommendedName>
        <fullName evidence="9">Swi5-dependent recombination DNA repair protein 1 homolog</fullName>
    </recommendedName>
</protein>
<keyword evidence="3" id="KW-0227">DNA damage</keyword>
<evidence type="ECO:0000256" key="2">
    <source>
        <dbReference type="ARBA" id="ARBA00008729"/>
    </source>
</evidence>
<dbReference type="Pfam" id="PF10376">
    <property type="entry name" value="Mei5"/>
    <property type="match status" value="1"/>
</dbReference>
<evidence type="ECO:0000256" key="5">
    <source>
        <dbReference type="ARBA" id="ARBA00023242"/>
    </source>
</evidence>
<dbReference type="GO" id="GO:0006310">
    <property type="term" value="P:DNA recombination"/>
    <property type="evidence" value="ECO:0007669"/>
    <property type="project" value="TreeGrafter"/>
</dbReference>
<reference evidence="7" key="1">
    <citation type="submission" date="2020-06" db="EMBL/GenBank/DDBJ databases">
        <title>Genomes of multiple members of Pneumocystis genus reveal paths to human pathogen Pneumocystis jirovecii.</title>
        <authorList>
            <person name="Cisse O.H."/>
            <person name="Ma L."/>
            <person name="Dekker J."/>
            <person name="Khil P."/>
            <person name="Jo J."/>
            <person name="Brenchley J."/>
            <person name="Blair R."/>
            <person name="Pahar B."/>
            <person name="Chabe M."/>
            <person name="Van Rompay K.A."/>
            <person name="Keesler R."/>
            <person name="Sukura A."/>
            <person name="Hirsch V."/>
            <person name="Kutty G."/>
            <person name="Liu Y."/>
            <person name="Peng L."/>
            <person name="Chen J."/>
            <person name="Song J."/>
            <person name="Weissenbacher-Lang C."/>
            <person name="Xu J."/>
            <person name="Upham N.S."/>
            <person name="Stajich J.E."/>
            <person name="Cuomo C.A."/>
            <person name="Cushion M.T."/>
            <person name="Kovacs J.A."/>
        </authorList>
    </citation>
    <scope>NUCLEOTIDE SEQUENCE</scope>
    <source>
        <strain evidence="7">2A</strain>
    </source>
</reference>
<comment type="similarity">
    <text evidence="2">Belongs to the SFR1/MEI5 family.</text>
</comment>
<proteinExistence type="inferred from homology"/>
<organism evidence="7 8">
    <name type="scientific">Pneumocystis wakefieldiae</name>
    <dbReference type="NCBI Taxonomy" id="38082"/>
    <lineage>
        <taxon>Eukaryota</taxon>
        <taxon>Fungi</taxon>
        <taxon>Dikarya</taxon>
        <taxon>Ascomycota</taxon>
        <taxon>Taphrinomycotina</taxon>
        <taxon>Pneumocystomycetes</taxon>
        <taxon>Pneumocystaceae</taxon>
        <taxon>Pneumocystis</taxon>
    </lineage>
</organism>
<comment type="subcellular location">
    <subcellularLocation>
        <location evidence="1">Nucleus</location>
    </subcellularLocation>
</comment>
<dbReference type="InterPro" id="IPR018468">
    <property type="entry name" value="SFR1/Mei5"/>
</dbReference>
<feature type="region of interest" description="Disordered" evidence="6">
    <location>
        <begin position="71"/>
        <end position="95"/>
    </location>
</feature>
<accession>A0A899FTJ0</accession>
<keyword evidence="5" id="KW-0539">Nucleus</keyword>
<dbReference type="Gene3D" id="6.10.140.1020">
    <property type="match status" value="1"/>
</dbReference>
<dbReference type="EMBL" id="CP054536">
    <property type="protein sequence ID" value="QSL65091.1"/>
    <property type="molecule type" value="Genomic_DNA"/>
</dbReference>
<dbReference type="OrthoDB" id="27934at2759"/>
<dbReference type="GO" id="GO:0006281">
    <property type="term" value="P:DNA repair"/>
    <property type="evidence" value="ECO:0007669"/>
    <property type="project" value="UniProtKB-KW"/>
</dbReference>
<evidence type="ECO:0000256" key="6">
    <source>
        <dbReference type="SAM" id="MobiDB-lite"/>
    </source>
</evidence>
<dbReference type="PANTHER" id="PTHR28527:SF1">
    <property type="entry name" value="SWI5-DEPENDENT RECOMBINATION DNA REPAIR PROTEIN 1"/>
    <property type="match status" value="1"/>
</dbReference>
<sequence length="291" mass="33222">MESKIERLNSPDQEESIDTNNDAEIVLDKEKGPKRLYGEIDDKDVLANTESPVLPKKTCLSMKKLKQPFRSPLKVNSSIPTTPIEAKKNYDTPKTSENSFIVEGDENVKPINTLHDSEGARLVSKVSVKKTAFRSPLVSSKNIKDPNISALYKKKLELERKIWEVDEHIKTIETAKMYENKDDSKLERLVDKWRLAAQQAASQLFAIVSEKIESVGGINAWYRQFEESKSILSQWDLSPKPEIEDPDYDGEDSQNAQEKPQPEVFTIEIMLQKLNIPCELIGWDVESETWI</sequence>
<dbReference type="GO" id="GO:0005634">
    <property type="term" value="C:nucleus"/>
    <property type="evidence" value="ECO:0007669"/>
    <property type="project" value="UniProtKB-SubCell"/>
</dbReference>
<evidence type="ECO:0008006" key="9">
    <source>
        <dbReference type="Google" id="ProtNLM"/>
    </source>
</evidence>
<evidence type="ECO:0000256" key="3">
    <source>
        <dbReference type="ARBA" id="ARBA00022763"/>
    </source>
</evidence>
<evidence type="ECO:0000313" key="8">
    <source>
        <dbReference type="Proteomes" id="UP000663699"/>
    </source>
</evidence>
<dbReference type="AlphaFoldDB" id="A0A899FTJ0"/>
<feature type="region of interest" description="Disordered" evidence="6">
    <location>
        <begin position="1"/>
        <end position="25"/>
    </location>
</feature>
<dbReference type="Proteomes" id="UP000663699">
    <property type="component" value="Chromosome 5"/>
</dbReference>
<gene>
    <name evidence="7" type="ORF">MERGE_002396</name>
</gene>